<name>A0A1G8RYQ0_9RHOB</name>
<accession>A0A1G8RYQ0</accession>
<proteinExistence type="predicted"/>
<dbReference type="RefSeq" id="WP_311135848.1">
    <property type="nucleotide sequence ID" value="NZ_FNEJ01000022.1"/>
</dbReference>
<gene>
    <name evidence="1" type="ORF">SAMN04487993_102219</name>
</gene>
<evidence type="ECO:0000313" key="1">
    <source>
        <dbReference type="EMBL" id="SDJ21540.1"/>
    </source>
</evidence>
<protein>
    <submittedName>
        <fullName evidence="1">Bacteriophage HK97-gp10, putative tail-component</fullName>
    </submittedName>
</protein>
<dbReference type="STRING" id="555512.SAMN04487993_102219"/>
<dbReference type="AlphaFoldDB" id="A0A1G8RYQ0"/>
<dbReference type="InterPro" id="IPR010064">
    <property type="entry name" value="HK97-gp10_tail"/>
</dbReference>
<dbReference type="Pfam" id="PF11367">
    <property type="entry name" value="Tail_completion_gp17"/>
    <property type="match status" value="1"/>
</dbReference>
<dbReference type="InterPro" id="IPR021508">
    <property type="entry name" value="Gp17-like"/>
</dbReference>
<dbReference type="Proteomes" id="UP000199093">
    <property type="component" value="Unassembled WGS sequence"/>
</dbReference>
<organism evidence="1 2">
    <name type="scientific">Salipiger marinus</name>
    <dbReference type="NCBI Taxonomy" id="555512"/>
    <lineage>
        <taxon>Bacteria</taxon>
        <taxon>Pseudomonadati</taxon>
        <taxon>Pseudomonadota</taxon>
        <taxon>Alphaproteobacteria</taxon>
        <taxon>Rhodobacterales</taxon>
        <taxon>Roseobacteraceae</taxon>
        <taxon>Salipiger</taxon>
    </lineage>
</organism>
<keyword evidence="2" id="KW-1185">Reference proteome</keyword>
<reference evidence="1 2" key="1">
    <citation type="submission" date="2016-10" db="EMBL/GenBank/DDBJ databases">
        <authorList>
            <person name="de Groot N.N."/>
        </authorList>
    </citation>
    <scope>NUCLEOTIDE SEQUENCE [LARGE SCALE GENOMIC DNA]</scope>
    <source>
        <strain evidence="1 2">DSM 26424</strain>
    </source>
</reference>
<sequence>MSTSLKLEGFAELERELAQLARPAPRKASARRALRAAAQPLAEIARDLAPRDPSGGDLAASIAVSTKLSKRQARRHRRMFANDRAAVEMFVGPGPDPAAWNQEFGNIHHGAQPFLRPAWEQDQRALLNRLKAELWTDIEKSPDPRPAACGAPQHNPALNMEEAFRALLQGSAAVTAHLPARAINWGAHPQGMGLPALVITLISEAEGLTMMGPDGLSEARLQVDCYALTARGAKDLSRAVRQVLHGYRGGGFRLITHVASRDSRSGGTNEAERPFRSSLDFITAWRAEHA</sequence>
<evidence type="ECO:0000313" key="2">
    <source>
        <dbReference type="Proteomes" id="UP000199093"/>
    </source>
</evidence>
<dbReference type="Pfam" id="PF04883">
    <property type="entry name" value="HK97-gp10_like"/>
    <property type="match status" value="1"/>
</dbReference>
<dbReference type="EMBL" id="FNEJ01000022">
    <property type="protein sequence ID" value="SDJ21540.1"/>
    <property type="molecule type" value="Genomic_DNA"/>
</dbReference>